<sequence>MDVIWITLVVLGLLNIFVSVFLCKRDDLELVQKVAQVIIVWIVPVFGAFGLWWFHHGQDIDVRKASKPEFGGGTGGSSSSYSGSGD</sequence>
<protein>
    <submittedName>
        <fullName evidence="3">Uncharacterized protein</fullName>
    </submittedName>
</protein>
<feature type="compositionally biased region" description="Low complexity" evidence="1">
    <location>
        <begin position="77"/>
        <end position="86"/>
    </location>
</feature>
<dbReference type="AlphaFoldDB" id="A0A4U0ZCE1"/>
<dbReference type="OrthoDB" id="6272845at2"/>
<name>A0A4U0ZCE1_9ALTE</name>
<reference evidence="3 4" key="1">
    <citation type="submission" date="2019-04" db="EMBL/GenBank/DDBJ databases">
        <title>Alteromonas portus sp. nov., an alginate lyase-excreting marine bacterium.</title>
        <authorList>
            <person name="Huang H."/>
            <person name="Mo K."/>
            <person name="Bao S."/>
        </authorList>
    </citation>
    <scope>NUCLEOTIDE SEQUENCE [LARGE SCALE GENOMIC DNA]</scope>
    <source>
        <strain evidence="3 4">HB161718</strain>
    </source>
</reference>
<organism evidence="3 4">
    <name type="scientific">Alteromonas portus</name>
    <dbReference type="NCBI Taxonomy" id="2565549"/>
    <lineage>
        <taxon>Bacteria</taxon>
        <taxon>Pseudomonadati</taxon>
        <taxon>Pseudomonadota</taxon>
        <taxon>Gammaproteobacteria</taxon>
        <taxon>Alteromonadales</taxon>
        <taxon>Alteromonadaceae</taxon>
        <taxon>Alteromonas/Salinimonas group</taxon>
        <taxon>Alteromonas</taxon>
    </lineage>
</organism>
<keyword evidence="2" id="KW-0472">Membrane</keyword>
<feature type="region of interest" description="Disordered" evidence="1">
    <location>
        <begin position="67"/>
        <end position="86"/>
    </location>
</feature>
<dbReference type="EMBL" id="SWCO01000020">
    <property type="protein sequence ID" value="TKB00510.1"/>
    <property type="molecule type" value="Genomic_DNA"/>
</dbReference>
<keyword evidence="2" id="KW-1133">Transmembrane helix</keyword>
<accession>A0A4U0ZCE1</accession>
<keyword evidence="4" id="KW-1185">Reference proteome</keyword>
<comment type="caution">
    <text evidence="3">The sequence shown here is derived from an EMBL/GenBank/DDBJ whole genome shotgun (WGS) entry which is preliminary data.</text>
</comment>
<keyword evidence="2" id="KW-0812">Transmembrane</keyword>
<dbReference type="Proteomes" id="UP000305471">
    <property type="component" value="Unassembled WGS sequence"/>
</dbReference>
<feature type="transmembrane region" description="Helical" evidence="2">
    <location>
        <begin position="35"/>
        <end position="54"/>
    </location>
</feature>
<proteinExistence type="predicted"/>
<evidence type="ECO:0000256" key="2">
    <source>
        <dbReference type="SAM" id="Phobius"/>
    </source>
</evidence>
<gene>
    <name evidence="3" type="ORF">E5672_19685</name>
</gene>
<evidence type="ECO:0000313" key="4">
    <source>
        <dbReference type="Proteomes" id="UP000305471"/>
    </source>
</evidence>
<dbReference type="RefSeq" id="WP_136783868.1">
    <property type="nucleotide sequence ID" value="NZ_SWCO01000020.1"/>
</dbReference>
<feature type="transmembrane region" description="Helical" evidence="2">
    <location>
        <begin position="6"/>
        <end position="23"/>
    </location>
</feature>
<evidence type="ECO:0000313" key="3">
    <source>
        <dbReference type="EMBL" id="TKB00510.1"/>
    </source>
</evidence>
<evidence type="ECO:0000256" key="1">
    <source>
        <dbReference type="SAM" id="MobiDB-lite"/>
    </source>
</evidence>